<dbReference type="KEGG" id="vaq:FIV01_11685"/>
<dbReference type="Gene3D" id="1.10.150.690">
    <property type="entry name" value="DUF2063"/>
    <property type="match status" value="1"/>
</dbReference>
<name>A0A5P9CNA4_9VIBR</name>
<dbReference type="Proteomes" id="UP000326936">
    <property type="component" value="Chromosome"/>
</dbReference>
<dbReference type="RefSeq" id="WP_152431135.1">
    <property type="nucleotide sequence ID" value="NZ_CBCSDK010000001.1"/>
</dbReference>
<reference evidence="1 2" key="1">
    <citation type="submission" date="2019-10" db="EMBL/GenBank/DDBJ databases">
        <title>Complete genome sequence of Vibrio sp. strain THAF100, isolated from non-filtered water from the water column of tank 6 of a marine aquarium containing stony-coral fragments. Water maintained at 26 degree C.</title>
        <authorList>
            <person name="Ruckert C."/>
            <person name="Franco A."/>
            <person name="Kalinowski J."/>
            <person name="Glaeser S."/>
        </authorList>
    </citation>
    <scope>NUCLEOTIDE SEQUENCE [LARGE SCALE GENOMIC DNA]</scope>
    <source>
        <strain evidence="1 2">THAF100</strain>
    </source>
</reference>
<keyword evidence="2" id="KW-1185">Reference proteome</keyword>
<evidence type="ECO:0000313" key="1">
    <source>
        <dbReference type="EMBL" id="QFT27092.1"/>
    </source>
</evidence>
<dbReference type="OrthoDB" id="7595107at2"/>
<dbReference type="AlphaFoldDB" id="A0A5P9CNA4"/>
<evidence type="ECO:0000313" key="2">
    <source>
        <dbReference type="Proteomes" id="UP000326936"/>
    </source>
</evidence>
<evidence type="ECO:0008006" key="3">
    <source>
        <dbReference type="Google" id="ProtNLM"/>
    </source>
</evidence>
<dbReference type="EMBL" id="CP045350">
    <property type="protein sequence ID" value="QFT27092.1"/>
    <property type="molecule type" value="Genomic_DNA"/>
</dbReference>
<sequence length="241" mass="27733">MLNPPSQMQAQTERLSAMIRLPNEQRDGCRYSEFIRDNVFGVVTNTFPLFSAQFSHLQLEQMIDGFVAKHAAFEAEFHQIASEFVQFMQKDEGASSGAVSLQQLALLEYEWVTFCVEIDAVSNNFAEFSRKEVTENDSLQVNPTLKLTQVPFLLHQDSVTFLTTDRHSVFYGVFRNQEQHVVSQRLRDIDIALIQMLIEQPDLTSALLQQRVNHKNISFNVMEWVQHFSELGLIKVQFLGE</sequence>
<accession>A0A5P9CNA4</accession>
<proteinExistence type="predicted"/>
<protein>
    <recommendedName>
        <fullName evidence="3">DNA-binding domain-containing protein</fullName>
    </recommendedName>
</protein>
<gene>
    <name evidence="1" type="ORF">FIV01_11685</name>
</gene>
<dbReference type="InterPro" id="IPR044922">
    <property type="entry name" value="DUF2063_N_sf"/>
</dbReference>
<dbReference type="Gene3D" id="3.90.930.50">
    <property type="match status" value="1"/>
</dbReference>
<organism evidence="1 2">
    <name type="scientific">Vibrio aquimaris</name>
    <dbReference type="NCBI Taxonomy" id="2587862"/>
    <lineage>
        <taxon>Bacteria</taxon>
        <taxon>Pseudomonadati</taxon>
        <taxon>Pseudomonadota</taxon>
        <taxon>Gammaproteobacteria</taxon>
        <taxon>Vibrionales</taxon>
        <taxon>Vibrionaceae</taxon>
        <taxon>Vibrio</taxon>
    </lineage>
</organism>